<evidence type="ECO:0000313" key="1">
    <source>
        <dbReference type="EMBL" id="KYK58038.1"/>
    </source>
</evidence>
<dbReference type="AlphaFoldDB" id="A0A151GLS4"/>
<proteinExistence type="predicted"/>
<dbReference type="RefSeq" id="XP_040657390.1">
    <property type="nucleotide sequence ID" value="XM_040802357.1"/>
</dbReference>
<dbReference type="GeneID" id="63717694"/>
<protein>
    <submittedName>
        <fullName evidence="1">Uncharacterized protein</fullName>
    </submittedName>
</protein>
<organism evidence="1 2">
    <name type="scientific">Drechmeria coniospora</name>
    <name type="common">Nematophagous fungus</name>
    <name type="synonym">Meria coniospora</name>
    <dbReference type="NCBI Taxonomy" id="98403"/>
    <lineage>
        <taxon>Eukaryota</taxon>
        <taxon>Fungi</taxon>
        <taxon>Dikarya</taxon>
        <taxon>Ascomycota</taxon>
        <taxon>Pezizomycotina</taxon>
        <taxon>Sordariomycetes</taxon>
        <taxon>Hypocreomycetidae</taxon>
        <taxon>Hypocreales</taxon>
        <taxon>Ophiocordycipitaceae</taxon>
        <taxon>Drechmeria</taxon>
    </lineage>
</organism>
<reference evidence="1 2" key="1">
    <citation type="journal article" date="2016" name="Sci. Rep.">
        <title>Insights into Adaptations to a Near-Obligate Nematode Endoparasitic Lifestyle from the Finished Genome of Drechmeria coniospora.</title>
        <authorList>
            <person name="Zhang L."/>
            <person name="Zhou Z."/>
            <person name="Guo Q."/>
            <person name="Fokkens L."/>
            <person name="Miskei M."/>
            <person name="Pocsi I."/>
            <person name="Zhang W."/>
            <person name="Chen M."/>
            <person name="Wang L."/>
            <person name="Sun Y."/>
            <person name="Donzelli B.G."/>
            <person name="Gibson D.M."/>
            <person name="Nelson D.R."/>
            <person name="Luo J.G."/>
            <person name="Rep M."/>
            <person name="Liu H."/>
            <person name="Yang S."/>
            <person name="Wang J."/>
            <person name="Krasnoff S.B."/>
            <person name="Xu Y."/>
            <person name="Molnar I."/>
            <person name="Lin M."/>
        </authorList>
    </citation>
    <scope>NUCLEOTIDE SEQUENCE [LARGE SCALE GENOMIC DNA]</scope>
    <source>
        <strain evidence="1 2">ARSEF 6962</strain>
    </source>
</reference>
<dbReference type="EMBL" id="LAYC01000002">
    <property type="protein sequence ID" value="KYK58038.1"/>
    <property type="molecule type" value="Genomic_DNA"/>
</dbReference>
<comment type="caution">
    <text evidence="1">The sequence shown here is derived from an EMBL/GenBank/DDBJ whole genome shotgun (WGS) entry which is preliminary data.</text>
</comment>
<sequence>MSLASCLFTIPKYTTPNADCKPFFFFFVPRSLHELRHVADNGRGPGVWNVGHFTLGIVRRQQKTKAQNGAHGRAIAEGKATDMIGRIMGVDEPACAGIDGSMLKYNKHESGADNLADALTCNPRDAGARGKNIQPMGGGYLYDEALGG</sequence>
<evidence type="ECO:0000313" key="2">
    <source>
        <dbReference type="Proteomes" id="UP000076580"/>
    </source>
</evidence>
<name>A0A151GLS4_DRECN</name>
<dbReference type="InParanoid" id="A0A151GLS4"/>
<gene>
    <name evidence="1" type="ORF">DCS_05051</name>
</gene>
<dbReference type="Proteomes" id="UP000076580">
    <property type="component" value="Chromosome 02"/>
</dbReference>
<keyword evidence="2" id="KW-1185">Reference proteome</keyword>
<accession>A0A151GLS4</accession>